<dbReference type="AlphaFoldDB" id="A0A290ZC63"/>
<keyword evidence="3 6" id="KW-0963">Cytoplasm</keyword>
<comment type="similarity">
    <text evidence="6">Belongs to the CoaE family.</text>
</comment>
<comment type="function">
    <text evidence="6">Catalyzes the phosphorylation of the 3'-hydroxyl group of dephosphocoenzyme A to form coenzyme A.</text>
</comment>
<keyword evidence="6" id="KW-0173">Coenzyme A biosynthesis</keyword>
<dbReference type="InterPro" id="IPR007344">
    <property type="entry name" value="GrpB/CoaE"/>
</dbReference>
<keyword evidence="4 6" id="KW-0547">Nucleotide-binding</keyword>
<comment type="pathway">
    <text evidence="6">Cofactor biosynthesis; coenzyme A biosynthesis; CoA from (R)-pantothenate: step 5/5.</text>
</comment>
<organism evidence="8 9">
    <name type="scientific">Actinosynnema pretiosum</name>
    <dbReference type="NCBI Taxonomy" id="42197"/>
    <lineage>
        <taxon>Bacteria</taxon>
        <taxon>Bacillati</taxon>
        <taxon>Actinomycetota</taxon>
        <taxon>Actinomycetes</taxon>
        <taxon>Pseudonocardiales</taxon>
        <taxon>Pseudonocardiaceae</taxon>
        <taxon>Actinosynnema</taxon>
    </lineage>
</organism>
<evidence type="ECO:0000256" key="2">
    <source>
        <dbReference type="ARBA" id="ARBA00011058"/>
    </source>
</evidence>
<dbReference type="NCBIfam" id="NF002879">
    <property type="entry name" value="PRK03333.1"/>
    <property type="match status" value="1"/>
</dbReference>
<dbReference type="Gene3D" id="3.30.460.10">
    <property type="entry name" value="Beta Polymerase, domain 2"/>
    <property type="match status" value="1"/>
</dbReference>
<evidence type="ECO:0000256" key="6">
    <source>
        <dbReference type="HAMAP-Rule" id="MF_00376"/>
    </source>
</evidence>
<dbReference type="UniPathway" id="UPA00241">
    <property type="reaction ID" value="UER00356"/>
</dbReference>
<proteinExistence type="inferred from homology"/>
<dbReference type="EC" id="2.7.1.24" evidence="6 7"/>
<comment type="catalytic activity">
    <reaction evidence="6">
        <text>3'-dephospho-CoA + ATP = ADP + CoA + H(+)</text>
        <dbReference type="Rhea" id="RHEA:18245"/>
        <dbReference type="ChEBI" id="CHEBI:15378"/>
        <dbReference type="ChEBI" id="CHEBI:30616"/>
        <dbReference type="ChEBI" id="CHEBI:57287"/>
        <dbReference type="ChEBI" id="CHEBI:57328"/>
        <dbReference type="ChEBI" id="CHEBI:456216"/>
        <dbReference type="EC" id="2.7.1.24"/>
    </reaction>
</comment>
<evidence type="ECO:0000256" key="3">
    <source>
        <dbReference type="ARBA" id="ARBA00022490"/>
    </source>
</evidence>
<dbReference type="PANTHER" id="PTHR10695">
    <property type="entry name" value="DEPHOSPHO-COA KINASE-RELATED"/>
    <property type="match status" value="1"/>
</dbReference>
<keyword evidence="6" id="KW-0808">Transferase</keyword>
<dbReference type="CDD" id="cd02022">
    <property type="entry name" value="DPCK"/>
    <property type="match status" value="1"/>
</dbReference>
<dbReference type="KEGG" id="apre:CNX65_27495"/>
<dbReference type="Gene3D" id="3.40.50.300">
    <property type="entry name" value="P-loop containing nucleotide triphosphate hydrolases"/>
    <property type="match status" value="1"/>
</dbReference>
<evidence type="ECO:0000256" key="7">
    <source>
        <dbReference type="NCBIfam" id="TIGR00152"/>
    </source>
</evidence>
<accession>A0A290ZC63</accession>
<name>A0A290ZC63_9PSEU</name>
<dbReference type="GO" id="GO:0005524">
    <property type="term" value="F:ATP binding"/>
    <property type="evidence" value="ECO:0007669"/>
    <property type="project" value="UniProtKB-UniRule"/>
</dbReference>
<keyword evidence="6 8" id="KW-0418">Kinase</keyword>
<keyword evidence="9" id="KW-1185">Reference proteome</keyword>
<dbReference type="InterPro" id="IPR043519">
    <property type="entry name" value="NT_sf"/>
</dbReference>
<dbReference type="Pfam" id="PF01121">
    <property type="entry name" value="CoaE"/>
    <property type="match status" value="1"/>
</dbReference>
<dbReference type="InterPro" id="IPR027417">
    <property type="entry name" value="P-loop_NTPase"/>
</dbReference>
<feature type="binding site" evidence="6">
    <location>
        <begin position="11"/>
        <end position="16"/>
    </location>
    <ligand>
        <name>ATP</name>
        <dbReference type="ChEBI" id="CHEBI:30616"/>
    </ligand>
</feature>
<dbReference type="SUPFAM" id="SSF81301">
    <property type="entry name" value="Nucleotidyltransferase"/>
    <property type="match status" value="1"/>
</dbReference>
<evidence type="ECO:0000313" key="8">
    <source>
        <dbReference type="EMBL" id="ATE56563.1"/>
    </source>
</evidence>
<evidence type="ECO:0000256" key="5">
    <source>
        <dbReference type="ARBA" id="ARBA00022840"/>
    </source>
</evidence>
<keyword evidence="5 6" id="KW-0067">ATP-binding</keyword>
<dbReference type="InterPro" id="IPR001977">
    <property type="entry name" value="Depp_CoAkinase"/>
</dbReference>
<dbReference type="SUPFAM" id="SSF52540">
    <property type="entry name" value="P-loop containing nucleoside triphosphate hydrolases"/>
    <property type="match status" value="1"/>
</dbReference>
<dbReference type="Pfam" id="PF04229">
    <property type="entry name" value="GrpB"/>
    <property type="match status" value="1"/>
</dbReference>
<dbReference type="GO" id="GO:0004140">
    <property type="term" value="F:dephospho-CoA kinase activity"/>
    <property type="evidence" value="ECO:0007669"/>
    <property type="project" value="UniProtKB-UniRule"/>
</dbReference>
<comment type="subcellular location">
    <subcellularLocation>
        <location evidence="6">Cytoplasm</location>
    </subcellularLocation>
</comment>
<comment type="similarity">
    <text evidence="2">In the C-terminal section; belongs to the UPF0157 (GrpB) family.</text>
</comment>
<dbReference type="RefSeq" id="WP_096496339.1">
    <property type="nucleotide sequence ID" value="NZ_CP023445.1"/>
</dbReference>
<dbReference type="GO" id="GO:0015937">
    <property type="term" value="P:coenzyme A biosynthetic process"/>
    <property type="evidence" value="ECO:0007669"/>
    <property type="project" value="UniProtKB-UniRule"/>
</dbReference>
<dbReference type="HAMAP" id="MF_00376">
    <property type="entry name" value="Dephospho_CoA_kinase"/>
    <property type="match status" value="1"/>
</dbReference>
<gene>
    <name evidence="6" type="primary">coaE</name>
    <name evidence="8" type="ORF">CNX65_27495</name>
</gene>
<comment type="similarity">
    <text evidence="1">In the N-terminal section; belongs to the CoaE family.</text>
</comment>
<evidence type="ECO:0000256" key="4">
    <source>
        <dbReference type="ARBA" id="ARBA00022741"/>
    </source>
</evidence>
<sequence length="394" mass="42078">MLRVGLSGGIGSGKSTVAGRLAEHGAVVIDADQLARRVVEPGTDGLREIAEAFGASVLTPAGRLDRAALAGQVFADDTARARLNAIVHPKVAALTAELIASAPEDSIVVHDVPLLVENGLAPAYHLVVITHADVEQRVARLVGSRDMPESDARARVAAQAGDDARRAVADVWLDNTGSPDQVLAEVDALWADRLVPYAANLRLRRHASGPPKVVDPDPTWPAQAARIAARLRTAVGDRPLEHIGSTAVPGLVAKDVLDFQLGVSSMAEADGLADALLNAGFPNVPGLTDAPRGAERDPELWDKRVHSSADPGRRVNLHVRVTGAPNWVWALRFRDWLRADAAAREEYARVKLGLVPEHENHHGSLAYAQAKEPWMEEAVSRIAAFYRAAGDQRS</sequence>
<protein>
    <recommendedName>
        <fullName evidence="6 7">Dephospho-CoA kinase</fullName>
        <ecNumber evidence="6 7">2.7.1.24</ecNumber>
    </recommendedName>
    <alternativeName>
        <fullName evidence="6">Dephosphocoenzyme A kinase</fullName>
    </alternativeName>
</protein>
<dbReference type="NCBIfam" id="TIGR00152">
    <property type="entry name" value="dephospho-CoA kinase"/>
    <property type="match status" value="1"/>
</dbReference>
<dbReference type="EMBL" id="CP023445">
    <property type="protein sequence ID" value="ATE56563.1"/>
    <property type="molecule type" value="Genomic_DNA"/>
</dbReference>
<evidence type="ECO:0000313" key="9">
    <source>
        <dbReference type="Proteomes" id="UP000218505"/>
    </source>
</evidence>
<dbReference type="Proteomes" id="UP000218505">
    <property type="component" value="Chromosome"/>
</dbReference>
<reference evidence="8" key="1">
    <citation type="submission" date="2017-09" db="EMBL/GenBank/DDBJ databases">
        <title>Complete Genome Sequence of ansamitocin-producing Bacterium Actinosynnema pretiosum X47.</title>
        <authorList>
            <person name="Cao G."/>
            <person name="Zong G."/>
            <person name="Zhong C."/>
            <person name="Fu J."/>
        </authorList>
    </citation>
    <scope>NUCLEOTIDE SEQUENCE [LARGE SCALE GENOMIC DNA]</scope>
    <source>
        <strain evidence="8">X47</strain>
    </source>
</reference>
<dbReference type="PROSITE" id="PS51219">
    <property type="entry name" value="DPCK"/>
    <property type="match status" value="1"/>
</dbReference>
<dbReference type="PANTHER" id="PTHR10695:SF46">
    <property type="entry name" value="BIFUNCTIONAL COENZYME A SYNTHASE-RELATED"/>
    <property type="match status" value="1"/>
</dbReference>
<evidence type="ECO:0000256" key="1">
    <source>
        <dbReference type="ARBA" id="ARBA00008826"/>
    </source>
</evidence>
<dbReference type="GO" id="GO:0005737">
    <property type="term" value="C:cytoplasm"/>
    <property type="evidence" value="ECO:0007669"/>
    <property type="project" value="UniProtKB-SubCell"/>
</dbReference>